<dbReference type="Gene3D" id="3.30.2350.10">
    <property type="entry name" value="Pseudouridine synthase"/>
    <property type="match status" value="1"/>
</dbReference>
<evidence type="ECO:0000256" key="8">
    <source>
        <dbReference type="ARBA" id="ARBA00041975"/>
    </source>
</evidence>
<dbReference type="PANTHER" id="PTHR21600">
    <property type="entry name" value="MITOCHONDRIAL RNA PSEUDOURIDINE SYNTHASE"/>
    <property type="match status" value="1"/>
</dbReference>
<keyword evidence="2" id="KW-0413">Isomerase</keyword>
<dbReference type="SUPFAM" id="SSF55120">
    <property type="entry name" value="Pseudouridine synthase"/>
    <property type="match status" value="1"/>
</dbReference>
<evidence type="ECO:0000256" key="3">
    <source>
        <dbReference type="ARBA" id="ARBA00036607"/>
    </source>
</evidence>
<feature type="domain" description="Pseudouridine synthase RsuA/RluA-like" evidence="10">
    <location>
        <begin position="10"/>
        <end position="170"/>
    </location>
</feature>
<dbReference type="InterPro" id="IPR006145">
    <property type="entry name" value="PsdUridine_synth_RsuA/RluA"/>
</dbReference>
<sequence length="263" mass="29964">MLPILFQDENLIAIHKPSDLLVHRTSLDAYETRFAVQLLRDQIGQHVYPAHRLDKATSGVLLFGLNPTTARALSMQFAAREVHKQYLAIVRGWPAEAGHIDHPLELRKDDVELFGDEAPKGAQESQTEYRRLATIELPWTVDKYPSSRYALVELNPLTGRRHQIRRHLKHISHPIIGDSTYGKGNHNRAFAQAFGINRLLLACQSMSFPHPISGERITVTAPLAADFSRVVKELNWLDALNQHHIVYETPRVPDTNNRRQIFV</sequence>
<dbReference type="Pfam" id="PF00849">
    <property type="entry name" value="PseudoU_synth_2"/>
    <property type="match status" value="1"/>
</dbReference>
<reference evidence="11 12" key="1">
    <citation type="submission" date="2021-08" db="EMBL/GenBank/DDBJ databases">
        <title>complete genome sequencing of Deefgea sp. D25.</title>
        <authorList>
            <person name="Bae J.-W."/>
            <person name="Gim D.-H."/>
        </authorList>
    </citation>
    <scope>NUCLEOTIDE SEQUENCE [LARGE SCALE GENOMIC DNA]</scope>
    <source>
        <strain evidence="11 12">D25</strain>
    </source>
</reference>
<evidence type="ECO:0000256" key="7">
    <source>
        <dbReference type="ARBA" id="ARBA00041803"/>
    </source>
</evidence>
<evidence type="ECO:0000313" key="11">
    <source>
        <dbReference type="EMBL" id="QZA78806.1"/>
    </source>
</evidence>
<dbReference type="RefSeq" id="WP_221007326.1">
    <property type="nucleotide sequence ID" value="NZ_CP081150.1"/>
</dbReference>
<organism evidence="11 12">
    <name type="scientific">Deefgea tanakiae</name>
    <dbReference type="NCBI Taxonomy" id="2865840"/>
    <lineage>
        <taxon>Bacteria</taxon>
        <taxon>Pseudomonadati</taxon>
        <taxon>Pseudomonadota</taxon>
        <taxon>Betaproteobacteria</taxon>
        <taxon>Neisseriales</taxon>
        <taxon>Chitinibacteraceae</taxon>
        <taxon>Deefgea</taxon>
    </lineage>
</organism>
<dbReference type="InterPro" id="IPR050188">
    <property type="entry name" value="RluA_PseudoU_synthase"/>
</dbReference>
<gene>
    <name evidence="11" type="ORF">K4H28_05200</name>
</gene>
<dbReference type="PROSITE" id="PS01129">
    <property type="entry name" value="PSI_RLU"/>
    <property type="match status" value="1"/>
</dbReference>
<protein>
    <recommendedName>
        <fullName evidence="6">tRNA pseudouridine synthase C</fullName>
        <ecNumber evidence="5">5.4.99.26</ecNumber>
    </recommendedName>
    <alternativeName>
        <fullName evidence="8">tRNA pseudouridine(65) synthase</fullName>
    </alternativeName>
    <alternativeName>
        <fullName evidence="9">tRNA pseudouridylate synthase C</fullName>
    </alternativeName>
    <alternativeName>
        <fullName evidence="7">tRNA-uridine isomerase C</fullName>
    </alternativeName>
</protein>
<dbReference type="Proteomes" id="UP000825679">
    <property type="component" value="Chromosome"/>
</dbReference>
<name>A0ABX8Z8B8_9NEIS</name>
<evidence type="ECO:0000256" key="6">
    <source>
        <dbReference type="ARBA" id="ARBA00040675"/>
    </source>
</evidence>
<dbReference type="InterPro" id="IPR006224">
    <property type="entry name" value="PsdUridine_synth_RluA-like_CS"/>
</dbReference>
<evidence type="ECO:0000256" key="4">
    <source>
        <dbReference type="ARBA" id="ARBA00037670"/>
    </source>
</evidence>
<dbReference type="InterPro" id="IPR020103">
    <property type="entry name" value="PsdUridine_synth_cat_dom_sf"/>
</dbReference>
<evidence type="ECO:0000256" key="5">
    <source>
        <dbReference type="ARBA" id="ARBA00038943"/>
    </source>
</evidence>
<dbReference type="PANTHER" id="PTHR21600:SF56">
    <property type="entry name" value="TRNA PSEUDOURIDINE SYNTHASE C"/>
    <property type="match status" value="1"/>
</dbReference>
<keyword evidence="1" id="KW-0819">tRNA processing</keyword>
<evidence type="ECO:0000256" key="1">
    <source>
        <dbReference type="ARBA" id="ARBA00022694"/>
    </source>
</evidence>
<evidence type="ECO:0000256" key="2">
    <source>
        <dbReference type="ARBA" id="ARBA00023235"/>
    </source>
</evidence>
<comment type="catalytic activity">
    <reaction evidence="3">
        <text>uridine(65) in tRNA = pseudouridine(65) in tRNA</text>
        <dbReference type="Rhea" id="RHEA:42536"/>
        <dbReference type="Rhea" id="RHEA-COMP:10103"/>
        <dbReference type="Rhea" id="RHEA-COMP:10104"/>
        <dbReference type="ChEBI" id="CHEBI:65314"/>
        <dbReference type="ChEBI" id="CHEBI:65315"/>
        <dbReference type="EC" id="5.4.99.26"/>
    </reaction>
</comment>
<dbReference type="EC" id="5.4.99.26" evidence="5"/>
<evidence type="ECO:0000259" key="10">
    <source>
        <dbReference type="Pfam" id="PF00849"/>
    </source>
</evidence>
<evidence type="ECO:0000313" key="12">
    <source>
        <dbReference type="Proteomes" id="UP000825679"/>
    </source>
</evidence>
<comment type="function">
    <text evidence="4">Responsible for synthesis of pseudouridine from uracil-65 in transfer RNAs.</text>
</comment>
<proteinExistence type="predicted"/>
<evidence type="ECO:0000256" key="9">
    <source>
        <dbReference type="ARBA" id="ARBA00043049"/>
    </source>
</evidence>
<keyword evidence="12" id="KW-1185">Reference proteome</keyword>
<dbReference type="EMBL" id="CP081150">
    <property type="protein sequence ID" value="QZA78806.1"/>
    <property type="molecule type" value="Genomic_DNA"/>
</dbReference>
<accession>A0ABX8Z8B8</accession>